<feature type="transmembrane region" description="Helical" evidence="1">
    <location>
        <begin position="20"/>
        <end position="43"/>
    </location>
</feature>
<evidence type="ECO:0000259" key="2">
    <source>
        <dbReference type="PROSITE" id="PS50850"/>
    </source>
</evidence>
<dbReference type="AlphaFoldDB" id="A0A382TZD4"/>
<keyword evidence="1" id="KW-1133">Transmembrane helix</keyword>
<feature type="domain" description="Major facilitator superfamily (MFS) profile" evidence="2">
    <location>
        <begin position="1"/>
        <end position="165"/>
    </location>
</feature>
<feature type="transmembrane region" description="Helical" evidence="1">
    <location>
        <begin position="55"/>
        <end position="75"/>
    </location>
</feature>
<proteinExistence type="predicted"/>
<evidence type="ECO:0000313" key="3">
    <source>
        <dbReference type="EMBL" id="SVD27353.1"/>
    </source>
</evidence>
<dbReference type="EMBL" id="UINC01140293">
    <property type="protein sequence ID" value="SVD27353.1"/>
    <property type="molecule type" value="Genomic_DNA"/>
</dbReference>
<name>A0A382TZD4_9ZZZZ</name>
<dbReference type="SUPFAM" id="SSF103473">
    <property type="entry name" value="MFS general substrate transporter"/>
    <property type="match status" value="1"/>
</dbReference>
<dbReference type="Gene3D" id="1.20.1250.20">
    <property type="entry name" value="MFS general substrate transporter like domains"/>
    <property type="match status" value="1"/>
</dbReference>
<reference evidence="3" key="1">
    <citation type="submission" date="2018-05" db="EMBL/GenBank/DDBJ databases">
        <authorList>
            <person name="Lanie J.A."/>
            <person name="Ng W.-L."/>
            <person name="Kazmierczak K.M."/>
            <person name="Andrzejewski T.M."/>
            <person name="Davidsen T.M."/>
            <person name="Wayne K.J."/>
            <person name="Tettelin H."/>
            <person name="Glass J.I."/>
            <person name="Rusch D."/>
            <person name="Podicherti R."/>
            <person name="Tsui H.-C.T."/>
            <person name="Winkler M.E."/>
        </authorList>
    </citation>
    <scope>NUCLEOTIDE SEQUENCE</scope>
</reference>
<sequence>MSLVQRLTGLQWRQQGPAVLVGMGHGATHWVMGTFYLLLPFIAKALHLSYTEVGFLVSTVHISSFATNLFSGAVVDVTGRRVPILVASLTFGALALASFGIADGVLGLLPLVALIGCTNNMWHPAAISYISRRFPQQRGYALSIHALCANSGDALAPIVVGAALV</sequence>
<protein>
    <recommendedName>
        <fullName evidence="2">Major facilitator superfamily (MFS) profile domain-containing protein</fullName>
    </recommendedName>
</protein>
<dbReference type="GO" id="GO:0022857">
    <property type="term" value="F:transmembrane transporter activity"/>
    <property type="evidence" value="ECO:0007669"/>
    <property type="project" value="InterPro"/>
</dbReference>
<accession>A0A382TZD4</accession>
<dbReference type="GO" id="GO:0005886">
    <property type="term" value="C:plasma membrane"/>
    <property type="evidence" value="ECO:0007669"/>
    <property type="project" value="TreeGrafter"/>
</dbReference>
<dbReference type="Pfam" id="PF07690">
    <property type="entry name" value="MFS_1"/>
    <property type="match status" value="1"/>
</dbReference>
<organism evidence="3">
    <name type="scientific">marine metagenome</name>
    <dbReference type="NCBI Taxonomy" id="408172"/>
    <lineage>
        <taxon>unclassified sequences</taxon>
        <taxon>metagenomes</taxon>
        <taxon>ecological metagenomes</taxon>
    </lineage>
</organism>
<keyword evidence="1" id="KW-0472">Membrane</keyword>
<feature type="non-terminal residue" evidence="3">
    <location>
        <position position="165"/>
    </location>
</feature>
<dbReference type="InterPro" id="IPR020846">
    <property type="entry name" value="MFS_dom"/>
</dbReference>
<feature type="transmembrane region" description="Helical" evidence="1">
    <location>
        <begin position="82"/>
        <end position="102"/>
    </location>
</feature>
<dbReference type="PROSITE" id="PS50850">
    <property type="entry name" value="MFS"/>
    <property type="match status" value="1"/>
</dbReference>
<dbReference type="PANTHER" id="PTHR43129:SF1">
    <property type="entry name" value="FOSMIDOMYCIN RESISTANCE PROTEIN"/>
    <property type="match status" value="1"/>
</dbReference>
<gene>
    <name evidence="3" type="ORF">METZ01_LOCUS380207</name>
</gene>
<dbReference type="InterPro" id="IPR036259">
    <property type="entry name" value="MFS_trans_sf"/>
</dbReference>
<evidence type="ECO:0000256" key="1">
    <source>
        <dbReference type="SAM" id="Phobius"/>
    </source>
</evidence>
<feature type="transmembrane region" description="Helical" evidence="1">
    <location>
        <begin position="108"/>
        <end position="130"/>
    </location>
</feature>
<dbReference type="InterPro" id="IPR011701">
    <property type="entry name" value="MFS"/>
</dbReference>
<dbReference type="PANTHER" id="PTHR43129">
    <property type="entry name" value="FOSMIDOMYCIN RESISTANCE PROTEIN"/>
    <property type="match status" value="1"/>
</dbReference>
<keyword evidence="1" id="KW-0812">Transmembrane</keyword>